<dbReference type="GO" id="GO:0071949">
    <property type="term" value="F:FAD binding"/>
    <property type="evidence" value="ECO:0007669"/>
    <property type="project" value="InterPro"/>
</dbReference>
<proteinExistence type="predicted"/>
<sequence length="396" mass="43752">MAASNKKIKVAICGSGIAGLSLLFGLLKHPHLEPILYEVGLEIAGDEGVGVGLAPNALRALKLIDPELREAVTRAGAGQGPNAGTEVVQVGDLKGDVGYLFQRSKFIEQLFKLVPQETCRTNKKLSRVEDNSSGVGGDGVHSTVRKYILQDDPSCAPIFSQQYFYVALVPMEEAKKKLPKECFDVYCQYAWMGSGRGMLMHNPCNNGETLQLLAAFTTDEPWDPEKWTSEKSHDEMRKDLSSWGKTGEGFTELYEVQSTLLVRSIWEHPHAPTYNSSHACIIGDAAHAMQPWQAGGAGQAIEDSMILQTLLGAIKDVPEIPSALDTYTKMQKERTQYVQTMSGGMGEILMGKGDADPDLEELRKIVPRRWDEMWYFDLDKHQEEALKVMKASIKST</sequence>
<dbReference type="InterPro" id="IPR036188">
    <property type="entry name" value="FAD/NAD-bd_sf"/>
</dbReference>
<keyword evidence="6" id="KW-1185">Reference proteome</keyword>
<evidence type="ECO:0000256" key="3">
    <source>
        <dbReference type="ARBA" id="ARBA00023002"/>
    </source>
</evidence>
<evidence type="ECO:0000313" key="5">
    <source>
        <dbReference type="EMBL" id="CZR62526.1"/>
    </source>
</evidence>
<keyword evidence="3" id="KW-0560">Oxidoreductase</keyword>
<dbReference type="PRINTS" id="PR00420">
    <property type="entry name" value="RNGMNOXGNASE"/>
</dbReference>
<evidence type="ECO:0000313" key="6">
    <source>
        <dbReference type="Proteomes" id="UP000184330"/>
    </source>
</evidence>
<accession>A0A1L7XBZ7</accession>
<dbReference type="Pfam" id="PF01494">
    <property type="entry name" value="FAD_binding_3"/>
    <property type="match status" value="1"/>
</dbReference>
<dbReference type="GO" id="GO:0016491">
    <property type="term" value="F:oxidoreductase activity"/>
    <property type="evidence" value="ECO:0007669"/>
    <property type="project" value="UniProtKB-KW"/>
</dbReference>
<dbReference type="STRING" id="576137.A0A1L7XBZ7"/>
<name>A0A1L7XBZ7_9HELO</name>
<dbReference type="SUPFAM" id="SSF51905">
    <property type="entry name" value="FAD/NAD(P)-binding domain"/>
    <property type="match status" value="1"/>
</dbReference>
<feature type="domain" description="FAD-binding" evidence="4">
    <location>
        <begin position="135"/>
        <end position="337"/>
    </location>
</feature>
<keyword evidence="1" id="KW-0285">Flavoprotein</keyword>
<dbReference type="PANTHER" id="PTHR46720">
    <property type="entry name" value="HYDROXYLASE, PUTATIVE (AFU_ORTHOLOGUE AFUA_3G01460)-RELATED"/>
    <property type="match status" value="1"/>
</dbReference>
<protein>
    <recommendedName>
        <fullName evidence="4">FAD-binding domain-containing protein</fullName>
    </recommendedName>
</protein>
<dbReference type="Gene3D" id="3.50.50.60">
    <property type="entry name" value="FAD/NAD(P)-binding domain"/>
    <property type="match status" value="1"/>
</dbReference>
<dbReference type="PANTHER" id="PTHR46720:SF3">
    <property type="entry name" value="FAD-BINDING DOMAIN-CONTAINING PROTEIN-RELATED"/>
    <property type="match status" value="1"/>
</dbReference>
<evidence type="ECO:0000256" key="1">
    <source>
        <dbReference type="ARBA" id="ARBA00022630"/>
    </source>
</evidence>
<gene>
    <name evidence="5" type="ORF">PAC_12423</name>
</gene>
<organism evidence="5 6">
    <name type="scientific">Phialocephala subalpina</name>
    <dbReference type="NCBI Taxonomy" id="576137"/>
    <lineage>
        <taxon>Eukaryota</taxon>
        <taxon>Fungi</taxon>
        <taxon>Dikarya</taxon>
        <taxon>Ascomycota</taxon>
        <taxon>Pezizomycotina</taxon>
        <taxon>Leotiomycetes</taxon>
        <taxon>Helotiales</taxon>
        <taxon>Mollisiaceae</taxon>
        <taxon>Phialocephala</taxon>
        <taxon>Phialocephala fortinii species complex</taxon>
    </lineage>
</organism>
<dbReference type="AlphaFoldDB" id="A0A1L7XBZ7"/>
<dbReference type="OrthoDB" id="417877at2759"/>
<dbReference type="InterPro" id="IPR002938">
    <property type="entry name" value="FAD-bd"/>
</dbReference>
<dbReference type="Proteomes" id="UP000184330">
    <property type="component" value="Unassembled WGS sequence"/>
</dbReference>
<dbReference type="GO" id="GO:0044550">
    <property type="term" value="P:secondary metabolite biosynthetic process"/>
    <property type="evidence" value="ECO:0007669"/>
    <property type="project" value="TreeGrafter"/>
</dbReference>
<dbReference type="EMBL" id="FJOG01000021">
    <property type="protein sequence ID" value="CZR62526.1"/>
    <property type="molecule type" value="Genomic_DNA"/>
</dbReference>
<evidence type="ECO:0000256" key="2">
    <source>
        <dbReference type="ARBA" id="ARBA00022827"/>
    </source>
</evidence>
<evidence type="ECO:0000259" key="4">
    <source>
        <dbReference type="Pfam" id="PF01494"/>
    </source>
</evidence>
<keyword evidence="2" id="KW-0274">FAD</keyword>
<reference evidence="5 6" key="1">
    <citation type="submission" date="2016-03" db="EMBL/GenBank/DDBJ databases">
        <authorList>
            <person name="Ploux O."/>
        </authorList>
    </citation>
    <scope>NUCLEOTIDE SEQUENCE [LARGE SCALE GENOMIC DNA]</scope>
    <source>
        <strain evidence="5 6">UAMH 11012</strain>
    </source>
</reference>
<dbReference type="InterPro" id="IPR051104">
    <property type="entry name" value="FAD_monoxygenase"/>
</dbReference>